<sequence length="203" mass="22847">MCSGLKVRDADALADPQKSLHWTCLNCKNENVEFYNLFKNSKDEFDKIYKEFISLQAKFVKFGKLFTKYQNLEKFSSSVNILTPKRRKTNSGDVVPHITYPHSSGLTSSSDINMNLPLGKINLNMNPSFPVEENVLRSENHPCSPMEFTTMNALALNTETACIPAISENLPVIQPTRASDSIHPLKVVLPKKTIFISSFAFDI</sequence>
<comment type="caution">
    <text evidence="1">The sequence shown here is derived from an EMBL/GenBank/DDBJ whole genome shotgun (WGS) entry which is preliminary data.</text>
</comment>
<dbReference type="AlphaFoldDB" id="A0A0L0BVA1"/>
<name>A0A0L0BVA1_LUCCU</name>
<proteinExistence type="predicted"/>
<evidence type="ECO:0000313" key="2">
    <source>
        <dbReference type="Proteomes" id="UP000037069"/>
    </source>
</evidence>
<keyword evidence="2" id="KW-1185">Reference proteome</keyword>
<dbReference type="EMBL" id="JRES01001281">
    <property type="protein sequence ID" value="KNC23962.1"/>
    <property type="molecule type" value="Genomic_DNA"/>
</dbReference>
<protein>
    <submittedName>
        <fullName evidence="1">Uncharacterized protein</fullName>
    </submittedName>
</protein>
<accession>A0A0L0BVA1</accession>
<dbReference type="Proteomes" id="UP000037069">
    <property type="component" value="Unassembled WGS sequence"/>
</dbReference>
<reference evidence="1 2" key="1">
    <citation type="journal article" date="2015" name="Nat. Commun.">
        <title>Lucilia cuprina genome unlocks parasitic fly biology to underpin future interventions.</title>
        <authorList>
            <person name="Anstead C.A."/>
            <person name="Korhonen P.K."/>
            <person name="Young N.D."/>
            <person name="Hall R.S."/>
            <person name="Jex A.R."/>
            <person name="Murali S.C."/>
            <person name="Hughes D.S."/>
            <person name="Lee S.F."/>
            <person name="Perry T."/>
            <person name="Stroehlein A.J."/>
            <person name="Ansell B.R."/>
            <person name="Breugelmans B."/>
            <person name="Hofmann A."/>
            <person name="Qu J."/>
            <person name="Dugan S."/>
            <person name="Lee S.L."/>
            <person name="Chao H."/>
            <person name="Dinh H."/>
            <person name="Han Y."/>
            <person name="Doddapaneni H.V."/>
            <person name="Worley K.C."/>
            <person name="Muzny D.M."/>
            <person name="Ioannidis P."/>
            <person name="Waterhouse R.M."/>
            <person name="Zdobnov E.M."/>
            <person name="James P.J."/>
            <person name="Bagnall N.H."/>
            <person name="Kotze A.C."/>
            <person name="Gibbs R.A."/>
            <person name="Richards S."/>
            <person name="Batterham P."/>
            <person name="Gasser R.B."/>
        </authorList>
    </citation>
    <scope>NUCLEOTIDE SEQUENCE [LARGE SCALE GENOMIC DNA]</scope>
    <source>
        <strain evidence="1 2">LS</strain>
        <tissue evidence="1">Full body</tissue>
    </source>
</reference>
<organism evidence="1 2">
    <name type="scientific">Lucilia cuprina</name>
    <name type="common">Green bottle fly</name>
    <name type="synonym">Australian sheep blowfly</name>
    <dbReference type="NCBI Taxonomy" id="7375"/>
    <lineage>
        <taxon>Eukaryota</taxon>
        <taxon>Metazoa</taxon>
        <taxon>Ecdysozoa</taxon>
        <taxon>Arthropoda</taxon>
        <taxon>Hexapoda</taxon>
        <taxon>Insecta</taxon>
        <taxon>Pterygota</taxon>
        <taxon>Neoptera</taxon>
        <taxon>Endopterygota</taxon>
        <taxon>Diptera</taxon>
        <taxon>Brachycera</taxon>
        <taxon>Muscomorpha</taxon>
        <taxon>Oestroidea</taxon>
        <taxon>Calliphoridae</taxon>
        <taxon>Luciliinae</taxon>
        <taxon>Lucilia</taxon>
    </lineage>
</organism>
<gene>
    <name evidence="1" type="ORF">FF38_09062</name>
</gene>
<evidence type="ECO:0000313" key="1">
    <source>
        <dbReference type="EMBL" id="KNC23962.1"/>
    </source>
</evidence>